<reference evidence="1 2" key="1">
    <citation type="submission" date="2012-01" db="EMBL/GenBank/DDBJ databases">
        <title>The Genome Sequence of Facklamia languida CCUG 37842.</title>
        <authorList>
            <consortium name="The Broad Institute Genome Sequencing Platform"/>
            <person name="Earl A."/>
            <person name="Ward D."/>
            <person name="Feldgarden M."/>
            <person name="Gevers D."/>
            <person name="Huys G."/>
            <person name="Young S.K."/>
            <person name="Zeng Q."/>
            <person name="Gargeya S."/>
            <person name="Fitzgerald M."/>
            <person name="Haas B."/>
            <person name="Abouelleil A."/>
            <person name="Alvarado L."/>
            <person name="Arachchi H.M."/>
            <person name="Berlin A."/>
            <person name="Chapman S.B."/>
            <person name="Gearin G."/>
            <person name="Goldberg J."/>
            <person name="Griggs A."/>
            <person name="Gujja S."/>
            <person name="Hansen M."/>
            <person name="Heiman D."/>
            <person name="Howarth C."/>
            <person name="Larimer J."/>
            <person name="Lui A."/>
            <person name="MacDonald P.J.P."/>
            <person name="McCowen C."/>
            <person name="Montmayeur A."/>
            <person name="Murphy C."/>
            <person name="Neiman D."/>
            <person name="Pearson M."/>
            <person name="Priest M."/>
            <person name="Roberts A."/>
            <person name="Saif S."/>
            <person name="Shea T."/>
            <person name="Sisk P."/>
            <person name="Stolte C."/>
            <person name="Sykes S."/>
            <person name="Wortman J."/>
            <person name="Nusbaum C."/>
            <person name="Birren B."/>
        </authorList>
    </citation>
    <scope>NUCLEOTIDE SEQUENCE [LARGE SCALE GENOMIC DNA]</scope>
    <source>
        <strain evidence="1 2">CCUG 37842</strain>
    </source>
</reference>
<dbReference type="HOGENOM" id="CLU_1123226_0_0_9"/>
<evidence type="ECO:0000313" key="2">
    <source>
        <dbReference type="Proteomes" id="UP000006190"/>
    </source>
</evidence>
<comment type="caution">
    <text evidence="1">The sequence shown here is derived from an EMBL/GenBank/DDBJ whole genome shotgun (WGS) entry which is preliminary data.</text>
</comment>
<sequence>MRSKVIDYFSKEAIPFPEGYLDIQIPAWTLIEDSYLAELKALFHQTSGHLLQEEELDNPLVYTSLGLSDIHGLDDFRRWLRCDYQHKQAYKIYYSKLRPYLLAFHAESAQVIINQEEYLVFEENYIDQMRQHAADYDERLRTYAQNYLGLKGNVMTHIKEQAYEEFIFRLIANHRYSKEIEQVDELAYDTYIQKKSLEGYDPINLFHDLPFDFFRDRYGEILYNEELFDYFSNQFNFEPRNL</sequence>
<organism evidence="1 2">
    <name type="scientific">Facklamia languida CCUG 37842</name>
    <dbReference type="NCBI Taxonomy" id="883113"/>
    <lineage>
        <taxon>Bacteria</taxon>
        <taxon>Bacillati</taxon>
        <taxon>Bacillota</taxon>
        <taxon>Bacilli</taxon>
        <taxon>Lactobacillales</taxon>
        <taxon>Aerococcaceae</taxon>
        <taxon>Facklamia</taxon>
    </lineage>
</organism>
<evidence type="ECO:0000313" key="1">
    <source>
        <dbReference type="EMBL" id="EHR37889.1"/>
    </source>
</evidence>
<proteinExistence type="predicted"/>
<dbReference type="PATRIC" id="fig|883113.3.peg.520"/>
<keyword evidence="2" id="KW-1185">Reference proteome</keyword>
<name>H3NI90_9LACT</name>
<accession>H3NI90</accession>
<gene>
    <name evidence="1" type="ORF">HMPREF9708_00518</name>
</gene>
<protein>
    <submittedName>
        <fullName evidence="1">Uncharacterized protein</fullName>
    </submittedName>
</protein>
<dbReference type="EMBL" id="AGEG01000003">
    <property type="protein sequence ID" value="EHR37889.1"/>
    <property type="molecule type" value="Genomic_DNA"/>
</dbReference>
<dbReference type="Proteomes" id="UP000006190">
    <property type="component" value="Unassembled WGS sequence"/>
</dbReference>
<dbReference type="AlphaFoldDB" id="H3NI90"/>